<keyword evidence="2" id="KW-0645">Protease</keyword>
<dbReference type="InterPro" id="IPR017932">
    <property type="entry name" value="GATase_2_dom"/>
</dbReference>
<dbReference type="Gene3D" id="3.40.630.10">
    <property type="entry name" value="Zn peptidases"/>
    <property type="match status" value="1"/>
</dbReference>
<keyword evidence="3" id="KW-0479">Metal-binding</keyword>
<evidence type="ECO:0000256" key="6">
    <source>
        <dbReference type="PROSITE-ProRule" id="PRU00221"/>
    </source>
</evidence>
<evidence type="ECO:0000256" key="1">
    <source>
        <dbReference type="ARBA" id="ARBA00022574"/>
    </source>
</evidence>
<dbReference type="PROSITE" id="PS50082">
    <property type="entry name" value="WD_REPEATS_2"/>
    <property type="match status" value="2"/>
</dbReference>
<dbReference type="SUPFAM" id="SSF53187">
    <property type="entry name" value="Zn-dependent exopeptidases"/>
    <property type="match status" value="1"/>
</dbReference>
<dbReference type="SMART" id="SM00320">
    <property type="entry name" value="WD40"/>
    <property type="match status" value="6"/>
</dbReference>
<dbReference type="Pfam" id="PF00400">
    <property type="entry name" value="WD40"/>
    <property type="match status" value="3"/>
</dbReference>
<evidence type="ECO:0000313" key="10">
    <source>
        <dbReference type="Proteomes" id="UP001485043"/>
    </source>
</evidence>
<evidence type="ECO:0000256" key="4">
    <source>
        <dbReference type="ARBA" id="ARBA00022737"/>
    </source>
</evidence>
<proteinExistence type="predicted"/>
<keyword evidence="5" id="KW-0378">Hydrolase</keyword>
<dbReference type="InterPro" id="IPR051458">
    <property type="entry name" value="Cyt/Met_Dipeptidase"/>
</dbReference>
<feature type="region of interest" description="Disordered" evidence="7">
    <location>
        <begin position="716"/>
        <end position="737"/>
    </location>
</feature>
<organism evidence="9 10">
    <name type="scientific">Apatococcus fuscideae</name>
    <dbReference type="NCBI Taxonomy" id="2026836"/>
    <lineage>
        <taxon>Eukaryota</taxon>
        <taxon>Viridiplantae</taxon>
        <taxon>Chlorophyta</taxon>
        <taxon>core chlorophytes</taxon>
        <taxon>Trebouxiophyceae</taxon>
        <taxon>Chlorellales</taxon>
        <taxon>Chlorellaceae</taxon>
        <taxon>Apatococcus</taxon>
    </lineage>
</organism>
<evidence type="ECO:0000256" key="7">
    <source>
        <dbReference type="SAM" id="MobiDB-lite"/>
    </source>
</evidence>
<evidence type="ECO:0000313" key="9">
    <source>
        <dbReference type="EMBL" id="KAK9855792.1"/>
    </source>
</evidence>
<accession>A0AAW1STI9</accession>
<dbReference type="PANTHER" id="PTHR43270:SF8">
    <property type="entry name" value="DI- AND TRIPEPTIDASE DUG2-RELATED"/>
    <property type="match status" value="1"/>
</dbReference>
<dbReference type="InterPro" id="IPR015943">
    <property type="entry name" value="WD40/YVTN_repeat-like_dom_sf"/>
</dbReference>
<dbReference type="GO" id="GO:0046872">
    <property type="term" value="F:metal ion binding"/>
    <property type="evidence" value="ECO:0007669"/>
    <property type="project" value="UniProtKB-KW"/>
</dbReference>
<dbReference type="Proteomes" id="UP001485043">
    <property type="component" value="Unassembled WGS sequence"/>
</dbReference>
<dbReference type="Gene3D" id="3.60.20.10">
    <property type="entry name" value="Glutamine Phosphoribosylpyrophosphate, subunit 1, domain 1"/>
    <property type="match status" value="1"/>
</dbReference>
<name>A0AAW1STI9_9CHLO</name>
<feature type="domain" description="Glutamine amidotransferase type-2" evidence="8">
    <location>
        <begin position="2"/>
        <end position="272"/>
    </location>
</feature>
<evidence type="ECO:0000256" key="5">
    <source>
        <dbReference type="ARBA" id="ARBA00022801"/>
    </source>
</evidence>
<dbReference type="InterPro" id="IPR019775">
    <property type="entry name" value="WD40_repeat_CS"/>
</dbReference>
<dbReference type="PROSITE" id="PS51278">
    <property type="entry name" value="GATASE_TYPE_2"/>
    <property type="match status" value="1"/>
</dbReference>
<dbReference type="SUPFAM" id="SSF50978">
    <property type="entry name" value="WD40 repeat-like"/>
    <property type="match status" value="1"/>
</dbReference>
<sequence length="1172" mass="126271">MCRLMAYIGPPILIADVVLWPDRSIIKQSYDAKERKMDSSLPYHLAHGNLNGDGFGIGWFSSPDSKTCEDPTPCVFTSVTPAWNNDNLGRLSCKIVSPLIFAHVRAAYPGMPVSEQNCHPFQWGRYLWMHNGVVGGFMKIRRKLLACLSDEAYDTVQSFHSDSAISFAIFLHHLPHLHKPQSPQVLLTAMQATFATIRSVQEEASIEAISLLNFVVSDGVTMVATRFASDPEEAPASLYYAEGGSYQRVADSAAADSPLNATPGDAAAANAQTARRTSLTGEGSYGLTLGPVGNHVALVASEPITGSTAEWVPVPAGTALVISRERNGYINIMHSPLDASQGLKRMQEVARSLEAVYGSIEVPRQLPVGCPSTVSGTASEDLGRAVSGALEPLLIRLASNSIGEEQRIHAHGGPVLCIAVWDDRLIFSGSTDCLIKVWDLERQQHRQALTLTCQSVLHLTKTGGALWALTATHVDGQLYLLAGGQDSCVRAFSAAAAESTSSPANVLPQVCTKGQTGHYGAVLALAATDRYICSAGSDALICVWHKKTLALKMVLRGHRGSVLALLALGSLLVSGGRSGLLRVWDLDALVCRRTLAGHHADVLSMATVTRPQCTSTMPSPGTCLGAGPKIAQPAAGSAQPCVFASASADGTAQLWSTSSWVCLRIFQIPGDSCPTPILSCKLTSSNLYLGGSEGTIWAWPLEPLYTMYAERSPGALGSPRSSIRREASRGQLQQDPQGRRLLERSLREFVRIKTVSRDPELKEDCFRGAKYLSNKLEALGAEVKMCRTSDDVNPVVIGRLGRCKSKPTLCFYGHYDIQPAMEREWQTDPFELTAIDGYYYGRGTSDNKGPILAFIHAVQEMQQQESTGLPVNVAFVFEGEEENGSNGFHEAVKSNLHWFEGTQAIVISNTLWVGEKTPCLTYGMRGMIALSIEVTGPARDVHSGNEGGVFSEPLTNLMHVLGQLTDEQNISKIPGFYSDMRTDTLHPALQRLDASSEFSVSGYQATLGVPQLLNNSTIETILNARWCTPTLSIVDVRTGDSTAGVPDAGYRFGPTRFSVIPCSAIGNVSIRFVPDQTADELIAALKSHVHKEFAGLHSGNKIAVHVKSVGDFWDADPKSVLFQLAERAVLQEWGHLPLLVREGGTMPVASALEKLLSAPAVLIPMGPMGAYL</sequence>
<keyword evidence="10" id="KW-1185">Reference proteome</keyword>
<feature type="repeat" description="WD" evidence="6">
    <location>
        <begin position="555"/>
        <end position="587"/>
    </location>
</feature>
<dbReference type="InterPro" id="IPR001680">
    <property type="entry name" value="WD40_rpt"/>
</dbReference>
<protein>
    <recommendedName>
        <fullName evidence="8">Glutamine amidotransferase type-2 domain-containing protein</fullName>
    </recommendedName>
</protein>
<dbReference type="PANTHER" id="PTHR43270">
    <property type="entry name" value="BETA-ALA-HIS DIPEPTIDASE"/>
    <property type="match status" value="1"/>
</dbReference>
<keyword evidence="1 6" id="KW-0853">WD repeat</keyword>
<comment type="caution">
    <text evidence="9">The sequence shown here is derived from an EMBL/GenBank/DDBJ whole genome shotgun (WGS) entry which is preliminary data.</text>
</comment>
<dbReference type="Gene3D" id="2.130.10.10">
    <property type="entry name" value="YVTN repeat-like/Quinoprotein amine dehydrogenase"/>
    <property type="match status" value="1"/>
</dbReference>
<feature type="repeat" description="WD" evidence="6">
    <location>
        <begin position="408"/>
        <end position="448"/>
    </location>
</feature>
<evidence type="ECO:0000256" key="2">
    <source>
        <dbReference type="ARBA" id="ARBA00022670"/>
    </source>
</evidence>
<dbReference type="SUPFAM" id="SSF56235">
    <property type="entry name" value="N-terminal nucleophile aminohydrolases (Ntn hydrolases)"/>
    <property type="match status" value="1"/>
</dbReference>
<dbReference type="Pfam" id="PF07687">
    <property type="entry name" value="M20_dimer"/>
    <property type="match status" value="1"/>
</dbReference>
<dbReference type="InterPro" id="IPR011650">
    <property type="entry name" value="Peptidase_M20_dimer"/>
</dbReference>
<evidence type="ECO:0000256" key="3">
    <source>
        <dbReference type="ARBA" id="ARBA00022723"/>
    </source>
</evidence>
<reference evidence="9 10" key="1">
    <citation type="journal article" date="2024" name="Nat. Commun.">
        <title>Phylogenomics reveals the evolutionary origins of lichenization in chlorophyte algae.</title>
        <authorList>
            <person name="Puginier C."/>
            <person name="Libourel C."/>
            <person name="Otte J."/>
            <person name="Skaloud P."/>
            <person name="Haon M."/>
            <person name="Grisel S."/>
            <person name="Petersen M."/>
            <person name="Berrin J.G."/>
            <person name="Delaux P.M."/>
            <person name="Dal Grande F."/>
            <person name="Keller J."/>
        </authorList>
    </citation>
    <scope>NUCLEOTIDE SEQUENCE [LARGE SCALE GENOMIC DNA]</scope>
    <source>
        <strain evidence="9 10">SAG 2523</strain>
    </source>
</reference>
<dbReference type="PROSITE" id="PS00678">
    <property type="entry name" value="WD_REPEATS_1"/>
    <property type="match status" value="1"/>
</dbReference>
<dbReference type="GO" id="GO:0006508">
    <property type="term" value="P:proteolysis"/>
    <property type="evidence" value="ECO:0007669"/>
    <property type="project" value="UniProtKB-KW"/>
</dbReference>
<dbReference type="CDD" id="cd01908">
    <property type="entry name" value="YafJ"/>
    <property type="match status" value="1"/>
</dbReference>
<dbReference type="GO" id="GO:0006751">
    <property type="term" value="P:glutathione catabolic process"/>
    <property type="evidence" value="ECO:0007669"/>
    <property type="project" value="TreeGrafter"/>
</dbReference>
<gene>
    <name evidence="9" type="ORF">WJX84_012371</name>
</gene>
<dbReference type="AlphaFoldDB" id="A0AAW1STI9"/>
<dbReference type="InterPro" id="IPR029055">
    <property type="entry name" value="Ntn_hydrolases_N"/>
</dbReference>
<keyword evidence="4" id="KW-0677">Repeat</keyword>
<evidence type="ECO:0000259" key="8">
    <source>
        <dbReference type="PROSITE" id="PS51278"/>
    </source>
</evidence>
<dbReference type="Gene3D" id="3.30.70.360">
    <property type="match status" value="1"/>
</dbReference>
<dbReference type="EMBL" id="JALJOV010001040">
    <property type="protein sequence ID" value="KAK9855792.1"/>
    <property type="molecule type" value="Genomic_DNA"/>
</dbReference>
<dbReference type="Pfam" id="PF01546">
    <property type="entry name" value="Peptidase_M20"/>
    <property type="match status" value="1"/>
</dbReference>
<dbReference type="GO" id="GO:0008233">
    <property type="term" value="F:peptidase activity"/>
    <property type="evidence" value="ECO:0007669"/>
    <property type="project" value="UniProtKB-KW"/>
</dbReference>
<dbReference type="InterPro" id="IPR002933">
    <property type="entry name" value="Peptidase_M20"/>
</dbReference>
<dbReference type="InterPro" id="IPR036322">
    <property type="entry name" value="WD40_repeat_dom_sf"/>
</dbReference>